<reference evidence="2 3" key="1">
    <citation type="submission" date="2024-11" db="EMBL/GenBank/DDBJ databases">
        <title>Adaptive evolution of stress response genes in parasites aligns with host niche diversity.</title>
        <authorList>
            <person name="Hahn C."/>
            <person name="Resl P."/>
        </authorList>
    </citation>
    <scope>NUCLEOTIDE SEQUENCE [LARGE SCALE GENOMIC DNA]</scope>
    <source>
        <strain evidence="2">EGGRZ-B1_66</strain>
        <tissue evidence="2">Body</tissue>
    </source>
</reference>
<gene>
    <name evidence="2" type="ORF">Ciccas_013677</name>
</gene>
<dbReference type="EMBL" id="JBJKFK010006470">
    <property type="protein sequence ID" value="KAL3307799.1"/>
    <property type="molecule type" value="Genomic_DNA"/>
</dbReference>
<feature type="region of interest" description="Disordered" evidence="1">
    <location>
        <begin position="19"/>
        <end position="57"/>
    </location>
</feature>
<comment type="caution">
    <text evidence="2">The sequence shown here is derived from an EMBL/GenBank/DDBJ whole genome shotgun (WGS) entry which is preliminary data.</text>
</comment>
<organism evidence="2 3">
    <name type="scientific">Cichlidogyrus casuarinus</name>
    <dbReference type="NCBI Taxonomy" id="1844966"/>
    <lineage>
        <taxon>Eukaryota</taxon>
        <taxon>Metazoa</taxon>
        <taxon>Spiralia</taxon>
        <taxon>Lophotrochozoa</taxon>
        <taxon>Platyhelminthes</taxon>
        <taxon>Monogenea</taxon>
        <taxon>Monopisthocotylea</taxon>
        <taxon>Dactylogyridea</taxon>
        <taxon>Ancyrocephalidae</taxon>
        <taxon>Cichlidogyrus</taxon>
    </lineage>
</organism>
<sequence>MRIPRGRRGNINPRRDMILLPTLRLPSRRKRRGNERRRREARTRRRRRRKNQKRKKLKISLTTQCIGVFHSIEIEIWKPIKWMMLCVKE</sequence>
<keyword evidence="3" id="KW-1185">Reference proteome</keyword>
<evidence type="ECO:0000313" key="3">
    <source>
        <dbReference type="Proteomes" id="UP001626550"/>
    </source>
</evidence>
<evidence type="ECO:0000256" key="1">
    <source>
        <dbReference type="SAM" id="MobiDB-lite"/>
    </source>
</evidence>
<protein>
    <submittedName>
        <fullName evidence="2">Uncharacterized protein</fullName>
    </submittedName>
</protein>
<proteinExistence type="predicted"/>
<accession>A0ABD2PK14</accession>
<name>A0ABD2PK14_9PLAT</name>
<dbReference type="Proteomes" id="UP001626550">
    <property type="component" value="Unassembled WGS sequence"/>
</dbReference>
<evidence type="ECO:0000313" key="2">
    <source>
        <dbReference type="EMBL" id="KAL3307799.1"/>
    </source>
</evidence>
<dbReference type="AlphaFoldDB" id="A0ABD2PK14"/>
<feature type="compositionally biased region" description="Basic residues" evidence="1">
    <location>
        <begin position="26"/>
        <end position="57"/>
    </location>
</feature>